<reference evidence="6" key="1">
    <citation type="journal article" date="2021" name="PeerJ">
        <title>Extensive microbial diversity within the chicken gut microbiome revealed by metagenomics and culture.</title>
        <authorList>
            <person name="Gilroy R."/>
            <person name="Ravi A."/>
            <person name="Getino M."/>
            <person name="Pursley I."/>
            <person name="Horton D.L."/>
            <person name="Alikhan N.F."/>
            <person name="Baker D."/>
            <person name="Gharbi K."/>
            <person name="Hall N."/>
            <person name="Watson M."/>
            <person name="Adriaenssens E.M."/>
            <person name="Foster-Nyarko E."/>
            <person name="Jarju S."/>
            <person name="Secka A."/>
            <person name="Antonio M."/>
            <person name="Oren A."/>
            <person name="Chaudhuri R.R."/>
            <person name="La Ragione R."/>
            <person name="Hildebrand F."/>
            <person name="Pallen M.J."/>
        </authorList>
    </citation>
    <scope>NUCLEOTIDE SEQUENCE</scope>
    <source>
        <strain evidence="6">USAMLcec4-12693</strain>
    </source>
</reference>
<evidence type="ECO:0000256" key="5">
    <source>
        <dbReference type="ARBA" id="ARBA00051722"/>
    </source>
</evidence>
<accession>A0A9D3AIQ2</accession>
<keyword evidence="3" id="KW-0378">Hydrolase</keyword>
<proteinExistence type="inferred from homology"/>
<dbReference type="PANTHER" id="PTHR39181:SF1">
    <property type="entry name" value="TYROSINE-PROTEIN PHOSPHATASE YWQE"/>
    <property type="match status" value="1"/>
</dbReference>
<comment type="catalytic activity">
    <reaction evidence="5">
        <text>O-phospho-L-tyrosyl-[protein] + H2O = L-tyrosyl-[protein] + phosphate</text>
        <dbReference type="Rhea" id="RHEA:10684"/>
        <dbReference type="Rhea" id="RHEA-COMP:10136"/>
        <dbReference type="Rhea" id="RHEA-COMP:20101"/>
        <dbReference type="ChEBI" id="CHEBI:15377"/>
        <dbReference type="ChEBI" id="CHEBI:43474"/>
        <dbReference type="ChEBI" id="CHEBI:46858"/>
        <dbReference type="ChEBI" id="CHEBI:61978"/>
        <dbReference type="EC" id="3.1.3.48"/>
    </reaction>
</comment>
<comment type="caution">
    <text evidence="6">The sequence shown here is derived from an EMBL/GenBank/DDBJ whole genome shotgun (WGS) entry which is preliminary data.</text>
</comment>
<dbReference type="InterPro" id="IPR016667">
    <property type="entry name" value="Caps_polysacc_synth_CpsB/CapC"/>
</dbReference>
<dbReference type="PIRSF" id="PIRSF016557">
    <property type="entry name" value="Caps_synth_CpsB"/>
    <property type="match status" value="1"/>
</dbReference>
<keyword evidence="4" id="KW-0904">Protein phosphatase</keyword>
<evidence type="ECO:0000256" key="3">
    <source>
        <dbReference type="ARBA" id="ARBA00022801"/>
    </source>
</evidence>
<comment type="similarity">
    <text evidence="1">Belongs to the metallo-dependent hydrolases superfamily. CpsB/CapC family.</text>
</comment>
<sequence>MLDNFIDMHVHILPGVDDGAEDIKEMEEMLKIAYSEGIRCIIATPHHHPRRGKESPEVLRKKAALLRKSAHEIDEHFRIYLGTEIFFGQDVLEKLKEGQVLTMNRRNYVLVEFSPSEPFSYIKQSLQQLMMAGYEVILAHAERYRCLTEEPELAEQLGDMGILLQINAGSITGDGGRRIRKFIRYLMEEDLVFCVGTDAHSARSRVPRMKKAAEYVKKKYGEEYVRKIFYENAKMMLRKEKK</sequence>
<evidence type="ECO:0000313" key="7">
    <source>
        <dbReference type="Proteomes" id="UP000813420"/>
    </source>
</evidence>
<evidence type="ECO:0000313" key="6">
    <source>
        <dbReference type="EMBL" id="HJH49262.1"/>
    </source>
</evidence>
<dbReference type="GO" id="GO:0030145">
    <property type="term" value="F:manganese ion binding"/>
    <property type="evidence" value="ECO:0007669"/>
    <property type="project" value="InterPro"/>
</dbReference>
<protein>
    <recommendedName>
        <fullName evidence="2">protein-tyrosine-phosphatase</fullName>
        <ecNumber evidence="2">3.1.3.48</ecNumber>
    </recommendedName>
</protein>
<evidence type="ECO:0000256" key="2">
    <source>
        <dbReference type="ARBA" id="ARBA00013064"/>
    </source>
</evidence>
<evidence type="ECO:0000256" key="1">
    <source>
        <dbReference type="ARBA" id="ARBA00005750"/>
    </source>
</evidence>
<organism evidence="6 7">
    <name type="scientific">Merdimonas faecis</name>
    <dbReference type="NCBI Taxonomy" id="1653435"/>
    <lineage>
        <taxon>Bacteria</taxon>
        <taxon>Bacillati</taxon>
        <taxon>Bacillota</taxon>
        <taxon>Clostridia</taxon>
        <taxon>Lachnospirales</taxon>
        <taxon>Lachnospiraceae</taxon>
        <taxon>Merdimonas</taxon>
    </lineage>
</organism>
<gene>
    <name evidence="6" type="ORF">K8V39_03250</name>
</gene>
<dbReference type="EMBL" id="DYXE01000033">
    <property type="protein sequence ID" value="HJH49262.1"/>
    <property type="molecule type" value="Genomic_DNA"/>
</dbReference>
<dbReference type="SUPFAM" id="SSF89550">
    <property type="entry name" value="PHP domain-like"/>
    <property type="match status" value="1"/>
</dbReference>
<reference evidence="6" key="2">
    <citation type="submission" date="2021-09" db="EMBL/GenBank/DDBJ databases">
        <authorList>
            <person name="Gilroy R."/>
        </authorList>
    </citation>
    <scope>NUCLEOTIDE SEQUENCE</scope>
    <source>
        <strain evidence="6">USAMLcec4-12693</strain>
    </source>
</reference>
<evidence type="ECO:0000256" key="4">
    <source>
        <dbReference type="ARBA" id="ARBA00022912"/>
    </source>
</evidence>
<name>A0A9D3AIQ2_9FIRM</name>
<dbReference type="InterPro" id="IPR016195">
    <property type="entry name" value="Pol/histidinol_Pase-like"/>
</dbReference>
<dbReference type="EC" id="3.1.3.48" evidence="2"/>
<dbReference type="Proteomes" id="UP000813420">
    <property type="component" value="Unassembled WGS sequence"/>
</dbReference>
<dbReference type="Gene3D" id="3.20.20.140">
    <property type="entry name" value="Metal-dependent hydrolases"/>
    <property type="match status" value="1"/>
</dbReference>
<dbReference type="RefSeq" id="WP_277271713.1">
    <property type="nucleotide sequence ID" value="NZ_DYXE01000033.1"/>
</dbReference>
<dbReference type="Pfam" id="PF19567">
    <property type="entry name" value="CpsB_CapC"/>
    <property type="match status" value="1"/>
</dbReference>
<dbReference type="GO" id="GO:0004725">
    <property type="term" value="F:protein tyrosine phosphatase activity"/>
    <property type="evidence" value="ECO:0007669"/>
    <property type="project" value="UniProtKB-EC"/>
</dbReference>
<dbReference type="AlphaFoldDB" id="A0A9D3AIQ2"/>
<dbReference type="PANTHER" id="PTHR39181">
    <property type="entry name" value="TYROSINE-PROTEIN PHOSPHATASE YWQE"/>
    <property type="match status" value="1"/>
</dbReference>